<protein>
    <submittedName>
        <fullName evidence="4">Alkyl hydroperoxide reductase</fullName>
    </submittedName>
</protein>
<dbReference type="EMBL" id="ANNX02000030">
    <property type="protein sequence ID" value="KYC40200.1"/>
    <property type="molecule type" value="Genomic_DNA"/>
</dbReference>
<sequence length="222" mass="23890">MKKLITASFFAFTLALTGCQNSPTVSQKSPTVLQNAAEAATPVRVGSPAPEFTATDSNGKSHKLSDFKGKTVVLEWTNHQCPFVRKHYESNNMQQLQKDATSKGVVWLSVISSAQGQQGYLTPQEANEQTKTRNASPTAVLLDPNGQIGRLYQARTTPHMFVIDKKGVLQYAGAIDDKPSTNSADVKSSKNYVSDAVNSVLQGKAVANSTTQPYGCSVKYGS</sequence>
<evidence type="ECO:0000256" key="2">
    <source>
        <dbReference type="SAM" id="SignalP"/>
    </source>
</evidence>
<dbReference type="Proteomes" id="UP000076925">
    <property type="component" value="Unassembled WGS sequence"/>
</dbReference>
<dbReference type="PROSITE" id="PS51352">
    <property type="entry name" value="THIOREDOXIN_2"/>
    <property type="match status" value="1"/>
</dbReference>
<organism evidence="4 5">
    <name type="scientific">Scytonema hofmannii PCC 7110</name>
    <dbReference type="NCBI Taxonomy" id="128403"/>
    <lineage>
        <taxon>Bacteria</taxon>
        <taxon>Bacillati</taxon>
        <taxon>Cyanobacteriota</taxon>
        <taxon>Cyanophyceae</taxon>
        <taxon>Nostocales</taxon>
        <taxon>Scytonemataceae</taxon>
        <taxon>Scytonema</taxon>
    </lineage>
</organism>
<reference evidence="4 5" key="1">
    <citation type="journal article" date="2013" name="Genome Biol. Evol.">
        <title>Genomes of Stigonematalean cyanobacteria (subsection V) and the evolution of oxygenic photosynthesis from prokaryotes to plastids.</title>
        <authorList>
            <person name="Dagan T."/>
            <person name="Roettger M."/>
            <person name="Stucken K."/>
            <person name="Landan G."/>
            <person name="Koch R."/>
            <person name="Major P."/>
            <person name="Gould S.B."/>
            <person name="Goremykin V.V."/>
            <person name="Rippka R."/>
            <person name="Tandeau de Marsac N."/>
            <person name="Gugger M."/>
            <person name="Lockhart P.J."/>
            <person name="Allen J.F."/>
            <person name="Brune I."/>
            <person name="Maus I."/>
            <person name="Puhler A."/>
            <person name="Martin W.F."/>
        </authorList>
    </citation>
    <scope>NUCLEOTIDE SEQUENCE [LARGE SCALE GENOMIC DNA]</scope>
    <source>
        <strain evidence="4 5">PCC 7110</strain>
    </source>
</reference>
<evidence type="ECO:0000313" key="5">
    <source>
        <dbReference type="Proteomes" id="UP000076925"/>
    </source>
</evidence>
<dbReference type="STRING" id="128403.WA1_27060"/>
<feature type="domain" description="Thioredoxin" evidence="3">
    <location>
        <begin position="43"/>
        <end position="198"/>
    </location>
</feature>
<name>A0A139X684_9CYAN</name>
<dbReference type="RefSeq" id="WP_017749932.1">
    <property type="nucleotide sequence ID" value="NZ_KQ976354.1"/>
</dbReference>
<gene>
    <name evidence="4" type="ORF">WA1_27060</name>
</gene>
<proteinExistence type="predicted"/>
<dbReference type="SUPFAM" id="SSF52833">
    <property type="entry name" value="Thioredoxin-like"/>
    <property type="match status" value="1"/>
</dbReference>
<dbReference type="OrthoDB" id="9809746at2"/>
<dbReference type="PANTHER" id="PTHR43640">
    <property type="entry name" value="OS07G0260300 PROTEIN"/>
    <property type="match status" value="1"/>
</dbReference>
<dbReference type="Gene3D" id="3.40.30.10">
    <property type="entry name" value="Glutaredoxin"/>
    <property type="match status" value="1"/>
</dbReference>
<feature type="signal peptide" evidence="2">
    <location>
        <begin position="1"/>
        <end position="17"/>
    </location>
</feature>
<dbReference type="CDD" id="cd02969">
    <property type="entry name" value="PRX_like1"/>
    <property type="match status" value="1"/>
</dbReference>
<evidence type="ECO:0000256" key="1">
    <source>
        <dbReference type="SAM" id="MobiDB-lite"/>
    </source>
</evidence>
<evidence type="ECO:0000313" key="4">
    <source>
        <dbReference type="EMBL" id="KYC40200.1"/>
    </source>
</evidence>
<dbReference type="InterPro" id="IPR036249">
    <property type="entry name" value="Thioredoxin-like_sf"/>
</dbReference>
<dbReference type="InterPro" id="IPR013766">
    <property type="entry name" value="Thioredoxin_domain"/>
</dbReference>
<dbReference type="GO" id="GO:0016491">
    <property type="term" value="F:oxidoreductase activity"/>
    <property type="evidence" value="ECO:0007669"/>
    <property type="project" value="InterPro"/>
</dbReference>
<keyword evidence="5" id="KW-1185">Reference proteome</keyword>
<dbReference type="GO" id="GO:0016209">
    <property type="term" value="F:antioxidant activity"/>
    <property type="evidence" value="ECO:0007669"/>
    <property type="project" value="InterPro"/>
</dbReference>
<dbReference type="PROSITE" id="PS51257">
    <property type="entry name" value="PROKAR_LIPOPROTEIN"/>
    <property type="match status" value="1"/>
</dbReference>
<dbReference type="AlphaFoldDB" id="A0A139X684"/>
<keyword evidence="2" id="KW-0732">Signal</keyword>
<dbReference type="InterPro" id="IPR000866">
    <property type="entry name" value="AhpC/TSA"/>
</dbReference>
<dbReference type="PANTHER" id="PTHR43640:SF1">
    <property type="entry name" value="THIOREDOXIN-DEPENDENT PEROXIREDOXIN"/>
    <property type="match status" value="1"/>
</dbReference>
<accession>A0A139X684</accession>
<feature type="chain" id="PRO_5007300572" evidence="2">
    <location>
        <begin position="18"/>
        <end position="222"/>
    </location>
</feature>
<evidence type="ECO:0000259" key="3">
    <source>
        <dbReference type="PROSITE" id="PS51352"/>
    </source>
</evidence>
<dbReference type="InterPro" id="IPR047262">
    <property type="entry name" value="PRX-like1"/>
</dbReference>
<comment type="caution">
    <text evidence="4">The sequence shown here is derived from an EMBL/GenBank/DDBJ whole genome shotgun (WGS) entry which is preliminary data.</text>
</comment>
<feature type="region of interest" description="Disordered" evidence="1">
    <location>
        <begin position="42"/>
        <end position="61"/>
    </location>
</feature>
<dbReference type="Pfam" id="PF00578">
    <property type="entry name" value="AhpC-TSA"/>
    <property type="match status" value="1"/>
</dbReference>